<dbReference type="EMBL" id="AYEU01000005">
    <property type="protein sequence ID" value="ESK51743.1"/>
    <property type="molecule type" value="Genomic_DNA"/>
</dbReference>
<name>V2UBA7_9GAMM</name>
<dbReference type="AlphaFoldDB" id="V2UBA7"/>
<dbReference type="PATRIC" id="fig|1341683.3.peg.1161"/>
<sequence>MIDKDLERQRLERKLNFLRNVVIQRGDKIQSLRVLIKKKNIILSDEELLERVEFLQEQVKYQEFLEKKLVEIIKLIP</sequence>
<dbReference type="RefSeq" id="WP_004901434.1">
    <property type="nucleotide sequence ID" value="NZ_BBTI01000009.1"/>
</dbReference>
<comment type="caution">
    <text evidence="1">The sequence shown here is derived from an EMBL/GenBank/DDBJ whole genome shotgun (WGS) entry which is preliminary data.</text>
</comment>
<accession>V2UBA7</accession>
<dbReference type="Proteomes" id="UP000018418">
    <property type="component" value="Unassembled WGS sequence"/>
</dbReference>
<dbReference type="HOGENOM" id="CLU_2629998_0_0_6"/>
<evidence type="ECO:0000313" key="1">
    <source>
        <dbReference type="EMBL" id="ESK51743.1"/>
    </source>
</evidence>
<dbReference type="OrthoDB" id="6710607at2"/>
<reference evidence="1 2" key="1">
    <citation type="submission" date="2013-10" db="EMBL/GenBank/DDBJ databases">
        <title>The Genome Sequence of Acinetobacter brisouii CIP 110357.</title>
        <authorList>
            <consortium name="The Broad Institute Genomics Platform"/>
            <consortium name="The Broad Institute Genome Sequencing Center for Infectious Disease"/>
            <person name="Cerqueira G."/>
            <person name="Feldgarden M."/>
            <person name="Courvalin P."/>
            <person name="Grillot-Courvalin C."/>
            <person name="Clermont D."/>
            <person name="Rocha E."/>
            <person name="Yoon E.-J."/>
            <person name="Nemec A."/>
            <person name="Young S.K."/>
            <person name="Zeng Q."/>
            <person name="Gargeya S."/>
            <person name="Fitzgerald M."/>
            <person name="Abouelleil A."/>
            <person name="Alvarado L."/>
            <person name="Berlin A.M."/>
            <person name="Chapman S.B."/>
            <person name="Gainer-Dewar J."/>
            <person name="Goldberg J."/>
            <person name="Gnerre S."/>
            <person name="Griggs A."/>
            <person name="Gujja S."/>
            <person name="Hansen M."/>
            <person name="Howarth C."/>
            <person name="Imamovic A."/>
            <person name="Ireland A."/>
            <person name="Larimer J."/>
            <person name="McCowan C."/>
            <person name="Murphy C."/>
            <person name="Pearson M."/>
            <person name="Poon T.W."/>
            <person name="Priest M."/>
            <person name="Roberts A."/>
            <person name="Saif S."/>
            <person name="Shea T."/>
            <person name="Sykes S."/>
            <person name="Wortman J."/>
            <person name="Nusbaum C."/>
            <person name="Birren B."/>
        </authorList>
    </citation>
    <scope>NUCLEOTIDE SEQUENCE [LARGE SCALE GENOMIC DNA]</scope>
    <source>
        <strain evidence="1 2">CIP 110357</strain>
    </source>
</reference>
<keyword evidence="2" id="KW-1185">Reference proteome</keyword>
<organism evidence="1 2">
    <name type="scientific">Acinetobacter brisouii CIP 110357</name>
    <dbReference type="NCBI Taxonomy" id="1341683"/>
    <lineage>
        <taxon>Bacteria</taxon>
        <taxon>Pseudomonadati</taxon>
        <taxon>Pseudomonadota</taxon>
        <taxon>Gammaproteobacteria</taxon>
        <taxon>Moraxellales</taxon>
        <taxon>Moraxellaceae</taxon>
        <taxon>Acinetobacter</taxon>
    </lineage>
</organism>
<proteinExistence type="predicted"/>
<gene>
    <name evidence="1" type="ORF">P255_01172</name>
</gene>
<evidence type="ECO:0000313" key="2">
    <source>
        <dbReference type="Proteomes" id="UP000018418"/>
    </source>
</evidence>
<protein>
    <submittedName>
        <fullName evidence="1">Uncharacterized protein</fullName>
    </submittedName>
</protein>